<evidence type="ECO:0000256" key="3">
    <source>
        <dbReference type="ARBA" id="ARBA00022692"/>
    </source>
</evidence>
<keyword evidence="4 10" id="KW-1133">Transmembrane helix</keyword>
<dbReference type="PANTHER" id="PTHR24230">
    <property type="entry name" value="G-PROTEIN COUPLED RECEPTOR"/>
    <property type="match status" value="1"/>
</dbReference>
<evidence type="ECO:0000313" key="12">
    <source>
        <dbReference type="EMBL" id="RNA15765.1"/>
    </source>
</evidence>
<feature type="transmembrane region" description="Helical" evidence="10">
    <location>
        <begin position="392"/>
        <end position="411"/>
    </location>
</feature>
<sequence>MNFPNATLQNSSQKLTQLEALLDLNAPVFTSNLILSLIFLLGIFFNTISIVFIILARAFTPINLLIINLGLADITYSLGIPFFISQTLNFDWQFGQFGCRIFIFTEFSGIIVGILTVAALSVERFYDVTDKNCSELSSDRLKPCFTILYSIFVWAFALCFSLPLISSIQLKKHNQNVFICQSDWDDSSLRIFFVLKLFLIFIFPYSVITFSSCKLLKFLNNWKKRFNKSAFSSRRTKSHVVVRQRKSSVQTSMVVIGCKYASIVHENAEDKQSEPTEAKINTNESNYQAYLQMANGDLKEQEENGENGEKFKIVEALVNLKKIFTRKKSTRRSLIKNRYLNSVRRKAIRLVLAINFLFIIQWSPFWIFQIVMLFSTSGVRNIRSINTVVSTLSYSNTVANPVLYMLLTYNFKEYLQKGFRNVPIFKRIYNFFKTSE</sequence>
<dbReference type="GO" id="GO:0001604">
    <property type="term" value="F:urotensin II receptor activity"/>
    <property type="evidence" value="ECO:0007669"/>
    <property type="project" value="TreeGrafter"/>
</dbReference>
<dbReference type="Proteomes" id="UP000276133">
    <property type="component" value="Unassembled WGS sequence"/>
</dbReference>
<dbReference type="CDD" id="cd00637">
    <property type="entry name" value="7tm_classA_rhodopsin-like"/>
    <property type="match status" value="1"/>
</dbReference>
<dbReference type="PROSITE" id="PS00237">
    <property type="entry name" value="G_PROTEIN_RECEP_F1_1"/>
    <property type="match status" value="1"/>
</dbReference>
<feature type="domain" description="G-protein coupled receptors family 1 profile" evidence="11">
    <location>
        <begin position="45"/>
        <end position="404"/>
    </location>
</feature>
<keyword evidence="7 9" id="KW-0675">Receptor</keyword>
<evidence type="ECO:0000259" key="11">
    <source>
        <dbReference type="PROSITE" id="PS50262"/>
    </source>
</evidence>
<feature type="transmembrane region" description="Helical" evidence="10">
    <location>
        <begin position="147"/>
        <end position="170"/>
    </location>
</feature>
<evidence type="ECO:0000256" key="5">
    <source>
        <dbReference type="ARBA" id="ARBA00023040"/>
    </source>
</evidence>
<keyword evidence="3 9" id="KW-0812">Transmembrane</keyword>
<dbReference type="Pfam" id="PF00001">
    <property type="entry name" value="7tm_1"/>
    <property type="match status" value="1"/>
</dbReference>
<dbReference type="Gene3D" id="1.20.1070.10">
    <property type="entry name" value="Rhodopsin 7-helix transmembrane proteins"/>
    <property type="match status" value="2"/>
</dbReference>
<comment type="caution">
    <text evidence="12">The sequence shown here is derived from an EMBL/GenBank/DDBJ whole genome shotgun (WGS) entry which is preliminary data.</text>
</comment>
<comment type="similarity">
    <text evidence="9">Belongs to the G-protein coupled receptor 1 family.</text>
</comment>
<feature type="transmembrane region" description="Helical" evidence="10">
    <location>
        <begin position="62"/>
        <end position="84"/>
    </location>
</feature>
<dbReference type="PRINTS" id="PR00237">
    <property type="entry name" value="GPCRRHODOPSN"/>
</dbReference>
<dbReference type="InterPro" id="IPR000276">
    <property type="entry name" value="GPCR_Rhodpsn"/>
</dbReference>
<protein>
    <submittedName>
        <fullName evidence="12">Poly-cysteine and histidine-tailed</fullName>
    </submittedName>
</protein>
<keyword evidence="13" id="KW-1185">Reference proteome</keyword>
<evidence type="ECO:0000256" key="2">
    <source>
        <dbReference type="ARBA" id="ARBA00022475"/>
    </source>
</evidence>
<reference evidence="12 13" key="1">
    <citation type="journal article" date="2018" name="Sci. Rep.">
        <title>Genomic signatures of local adaptation to the degree of environmental predictability in rotifers.</title>
        <authorList>
            <person name="Franch-Gras L."/>
            <person name="Hahn C."/>
            <person name="Garcia-Roger E.M."/>
            <person name="Carmona M.J."/>
            <person name="Serra M."/>
            <person name="Gomez A."/>
        </authorList>
    </citation>
    <scope>NUCLEOTIDE SEQUENCE [LARGE SCALE GENOMIC DNA]</scope>
    <source>
        <strain evidence="12">HYR1</strain>
    </source>
</reference>
<organism evidence="12 13">
    <name type="scientific">Brachionus plicatilis</name>
    <name type="common">Marine rotifer</name>
    <name type="synonym">Brachionus muelleri</name>
    <dbReference type="NCBI Taxonomy" id="10195"/>
    <lineage>
        <taxon>Eukaryota</taxon>
        <taxon>Metazoa</taxon>
        <taxon>Spiralia</taxon>
        <taxon>Gnathifera</taxon>
        <taxon>Rotifera</taxon>
        <taxon>Eurotatoria</taxon>
        <taxon>Monogononta</taxon>
        <taxon>Pseudotrocha</taxon>
        <taxon>Ploima</taxon>
        <taxon>Brachionidae</taxon>
        <taxon>Brachionus</taxon>
    </lineage>
</organism>
<comment type="subcellular location">
    <subcellularLocation>
        <location evidence="1">Cell membrane</location>
        <topology evidence="1">Multi-pass membrane protein</topology>
    </subcellularLocation>
</comment>
<feature type="transmembrane region" description="Helical" evidence="10">
    <location>
        <begin position="347"/>
        <end position="372"/>
    </location>
</feature>
<dbReference type="InterPro" id="IPR017452">
    <property type="entry name" value="GPCR_Rhodpsn_7TM"/>
</dbReference>
<dbReference type="PROSITE" id="PS50262">
    <property type="entry name" value="G_PROTEIN_RECEP_F1_2"/>
    <property type="match status" value="1"/>
</dbReference>
<name>A0A3M7QXU3_BRAPC</name>
<evidence type="ECO:0000256" key="1">
    <source>
        <dbReference type="ARBA" id="ARBA00004651"/>
    </source>
</evidence>
<dbReference type="OrthoDB" id="6076970at2759"/>
<dbReference type="PANTHER" id="PTHR24230:SF161">
    <property type="entry name" value="G-PROTEIN COUPLED RECEPTORS FAMILY 1 PROFILE DOMAIN-CONTAINING PROTEIN"/>
    <property type="match status" value="1"/>
</dbReference>
<dbReference type="EMBL" id="REGN01004894">
    <property type="protein sequence ID" value="RNA15765.1"/>
    <property type="molecule type" value="Genomic_DNA"/>
</dbReference>
<keyword evidence="8 9" id="KW-0807">Transducer</keyword>
<feature type="transmembrane region" description="Helical" evidence="10">
    <location>
        <begin position="104"/>
        <end position="126"/>
    </location>
</feature>
<evidence type="ECO:0000256" key="6">
    <source>
        <dbReference type="ARBA" id="ARBA00023136"/>
    </source>
</evidence>
<feature type="transmembrane region" description="Helical" evidence="10">
    <location>
        <begin position="190"/>
        <end position="216"/>
    </location>
</feature>
<dbReference type="GO" id="GO:0007218">
    <property type="term" value="P:neuropeptide signaling pathway"/>
    <property type="evidence" value="ECO:0007669"/>
    <property type="project" value="TreeGrafter"/>
</dbReference>
<dbReference type="AlphaFoldDB" id="A0A3M7QXU3"/>
<evidence type="ECO:0000256" key="10">
    <source>
        <dbReference type="SAM" id="Phobius"/>
    </source>
</evidence>
<dbReference type="SUPFAM" id="SSF81321">
    <property type="entry name" value="Family A G protein-coupled receptor-like"/>
    <property type="match status" value="1"/>
</dbReference>
<evidence type="ECO:0000256" key="8">
    <source>
        <dbReference type="ARBA" id="ARBA00023224"/>
    </source>
</evidence>
<keyword evidence="2" id="KW-1003">Cell membrane</keyword>
<feature type="transmembrane region" description="Helical" evidence="10">
    <location>
        <begin position="33"/>
        <end position="55"/>
    </location>
</feature>
<gene>
    <name evidence="12" type="ORF">BpHYR1_002441</name>
</gene>
<keyword evidence="6 10" id="KW-0472">Membrane</keyword>
<evidence type="ECO:0000256" key="9">
    <source>
        <dbReference type="RuleBase" id="RU000688"/>
    </source>
</evidence>
<proteinExistence type="inferred from homology"/>
<evidence type="ECO:0000256" key="7">
    <source>
        <dbReference type="ARBA" id="ARBA00023170"/>
    </source>
</evidence>
<evidence type="ECO:0000313" key="13">
    <source>
        <dbReference type="Proteomes" id="UP000276133"/>
    </source>
</evidence>
<dbReference type="STRING" id="10195.A0A3M7QXU3"/>
<evidence type="ECO:0000256" key="4">
    <source>
        <dbReference type="ARBA" id="ARBA00022989"/>
    </source>
</evidence>
<keyword evidence="5 9" id="KW-0297">G-protein coupled receptor</keyword>
<dbReference type="GO" id="GO:0005886">
    <property type="term" value="C:plasma membrane"/>
    <property type="evidence" value="ECO:0007669"/>
    <property type="project" value="UniProtKB-SubCell"/>
</dbReference>
<accession>A0A3M7QXU3</accession>